<reference evidence="2 3" key="1">
    <citation type="journal article" date="2016" name="Front. Microbiol.">
        <title>Comparative Genomic Analysis Reveals a Diverse Repertoire of Genes Involved in Prokaryote-Eukaryote Interactions within the Pseudovibrio Genus.</title>
        <authorList>
            <person name="Romano S."/>
            <person name="Fernandez-Guerra A."/>
            <person name="Reen F.J."/>
            <person name="Glockner F.O."/>
            <person name="Crowley S.P."/>
            <person name="O'Sullivan O."/>
            <person name="Cotter P.D."/>
            <person name="Adams C."/>
            <person name="Dobson A.D."/>
            <person name="O'Gara F."/>
        </authorList>
    </citation>
    <scope>NUCLEOTIDE SEQUENCE [LARGE SCALE GENOMIC DNA]</scope>
    <source>
        <strain evidence="2 3">Ad2</strain>
    </source>
</reference>
<keyword evidence="3" id="KW-1185">Reference proteome</keyword>
<proteinExistence type="predicted"/>
<organism evidence="2 3">
    <name type="scientific">Pseudovibrio axinellae</name>
    <dbReference type="NCBI Taxonomy" id="989403"/>
    <lineage>
        <taxon>Bacteria</taxon>
        <taxon>Pseudomonadati</taxon>
        <taxon>Pseudomonadota</taxon>
        <taxon>Alphaproteobacteria</taxon>
        <taxon>Hyphomicrobiales</taxon>
        <taxon>Stappiaceae</taxon>
        <taxon>Pseudovibrio</taxon>
    </lineage>
</organism>
<gene>
    <name evidence="2" type="ORF">PsAD2_02699</name>
</gene>
<keyword evidence="1" id="KW-0812">Transmembrane</keyword>
<dbReference type="Proteomes" id="UP000076577">
    <property type="component" value="Unassembled WGS sequence"/>
</dbReference>
<keyword evidence="1" id="KW-0472">Membrane</keyword>
<comment type="caution">
    <text evidence="2">The sequence shown here is derived from an EMBL/GenBank/DDBJ whole genome shotgun (WGS) entry which is preliminary data.</text>
</comment>
<dbReference type="STRING" id="989403.SAMN05421798_106281"/>
<accession>A0A165XRD0</accession>
<sequence>MATMCARTVKRHWYNLCAFSGLIMKYWCDFVVLYFVKLRFLRAVSEKLRISLALKG</sequence>
<dbReference type="AlphaFoldDB" id="A0A165XRD0"/>
<evidence type="ECO:0000256" key="1">
    <source>
        <dbReference type="SAM" id="Phobius"/>
    </source>
</evidence>
<dbReference type="EMBL" id="LMCB01000024">
    <property type="protein sequence ID" value="KZL17966.1"/>
    <property type="molecule type" value="Genomic_DNA"/>
</dbReference>
<feature type="transmembrane region" description="Helical" evidence="1">
    <location>
        <begin position="12"/>
        <end position="36"/>
    </location>
</feature>
<evidence type="ECO:0000313" key="2">
    <source>
        <dbReference type="EMBL" id="KZL17966.1"/>
    </source>
</evidence>
<name>A0A165XRD0_9HYPH</name>
<dbReference type="PATRIC" id="fig|989403.3.peg.2895"/>
<evidence type="ECO:0000313" key="3">
    <source>
        <dbReference type="Proteomes" id="UP000076577"/>
    </source>
</evidence>
<keyword evidence="1" id="KW-1133">Transmembrane helix</keyword>
<protein>
    <submittedName>
        <fullName evidence="2">Uncharacterized protein</fullName>
    </submittedName>
</protein>